<evidence type="ECO:0000256" key="2">
    <source>
        <dbReference type="ARBA" id="ARBA00022862"/>
    </source>
</evidence>
<evidence type="ECO:0000313" key="10">
    <source>
        <dbReference type="EMBL" id="EIE23512.1"/>
    </source>
</evidence>
<reference evidence="10 11" key="1">
    <citation type="journal article" date="2012" name="Genome Biol.">
        <title>The genome of the polar eukaryotic microalga coccomyxa subellipsoidea reveals traits of cold adaptation.</title>
        <authorList>
            <person name="Blanc G."/>
            <person name="Agarkova I."/>
            <person name="Grimwood J."/>
            <person name="Kuo A."/>
            <person name="Brueggeman A."/>
            <person name="Dunigan D."/>
            <person name="Gurnon J."/>
            <person name="Ladunga I."/>
            <person name="Lindquist E."/>
            <person name="Lucas S."/>
            <person name="Pangilinan J."/>
            <person name="Proschold T."/>
            <person name="Salamov A."/>
            <person name="Schmutz J."/>
            <person name="Weeks D."/>
            <person name="Yamada T."/>
            <person name="Claverie J.M."/>
            <person name="Grigoriev I."/>
            <person name="Van Etten J."/>
            <person name="Lomsadze A."/>
            <person name="Borodovsky M."/>
        </authorList>
    </citation>
    <scope>NUCLEOTIDE SEQUENCE [LARGE SCALE GENOMIC DNA]</scope>
    <source>
        <strain evidence="10 11">C-169</strain>
    </source>
</reference>
<dbReference type="KEGG" id="csl:COCSUDRAFT_23522"/>
<dbReference type="GO" id="GO:0005829">
    <property type="term" value="C:cytosol"/>
    <property type="evidence" value="ECO:0007669"/>
    <property type="project" value="TreeGrafter"/>
</dbReference>
<proteinExistence type="inferred from homology"/>
<dbReference type="GO" id="GO:0045454">
    <property type="term" value="P:cell redox homeostasis"/>
    <property type="evidence" value="ECO:0007669"/>
    <property type="project" value="TreeGrafter"/>
</dbReference>
<dbReference type="PIRSF" id="PIRSF000239">
    <property type="entry name" value="AHPC"/>
    <property type="match status" value="1"/>
</dbReference>
<dbReference type="EMBL" id="AGSI01000007">
    <property type="protein sequence ID" value="EIE23512.1"/>
    <property type="molecule type" value="Genomic_DNA"/>
</dbReference>
<accession>I0YYP3</accession>
<dbReference type="GO" id="GO:0005739">
    <property type="term" value="C:mitochondrion"/>
    <property type="evidence" value="ECO:0007669"/>
    <property type="project" value="TreeGrafter"/>
</dbReference>
<dbReference type="SUPFAM" id="SSF52833">
    <property type="entry name" value="Thioredoxin-like"/>
    <property type="match status" value="1"/>
</dbReference>
<feature type="active site" description="Cysteine sulfenic acid (-SOH) intermediate; for peroxidase activity" evidence="8">
    <location>
        <position position="66"/>
    </location>
</feature>
<comment type="caution">
    <text evidence="10">The sequence shown here is derived from an EMBL/GenBank/DDBJ whole genome shotgun (WGS) entry which is preliminary data.</text>
</comment>
<feature type="domain" description="Thioredoxin" evidence="9">
    <location>
        <begin position="24"/>
        <end position="186"/>
    </location>
</feature>
<sequence length="252" mass="27648">MCNVPSGAEAYGSLYAASSSDGVLRLGNIVPDFTADTTHGPMKFHEWIDGSWAILFSHPADFTPVCTTEIGRLALKYDELKSKGVKLATLSCDPVESHTKWLDDVVAHCENKVTIDFPIIADPTREIAVKYGMIDPELKDKEGLPLTCRAVFIIGPDKKLKLSLNYPASVGRNMDEITRVIDALQLSAKYSVATPANWPNNHESIGKKGQAFLLPTVTPEDAKKYFPNHTSCLVPSGIDYLRLTPIENLSTK</sequence>
<evidence type="ECO:0000256" key="6">
    <source>
        <dbReference type="ARBA" id="ARBA00049091"/>
    </source>
</evidence>
<comment type="catalytic activity">
    <reaction evidence="6 7">
        <text>a hydroperoxide + [thioredoxin]-dithiol = an alcohol + [thioredoxin]-disulfide + H2O</text>
        <dbReference type="Rhea" id="RHEA:62620"/>
        <dbReference type="Rhea" id="RHEA-COMP:10698"/>
        <dbReference type="Rhea" id="RHEA-COMP:10700"/>
        <dbReference type="ChEBI" id="CHEBI:15377"/>
        <dbReference type="ChEBI" id="CHEBI:29950"/>
        <dbReference type="ChEBI" id="CHEBI:30879"/>
        <dbReference type="ChEBI" id="CHEBI:35924"/>
        <dbReference type="ChEBI" id="CHEBI:50058"/>
        <dbReference type="EC" id="1.11.1.24"/>
    </reaction>
</comment>
<dbReference type="AlphaFoldDB" id="I0YYP3"/>
<dbReference type="InterPro" id="IPR045020">
    <property type="entry name" value="PRX_1cys"/>
</dbReference>
<evidence type="ECO:0000256" key="3">
    <source>
        <dbReference type="ARBA" id="ARBA00023002"/>
    </source>
</evidence>
<keyword evidence="11" id="KW-1185">Reference proteome</keyword>
<dbReference type="eggNOG" id="KOG0854">
    <property type="taxonomic scope" value="Eukaryota"/>
</dbReference>
<dbReference type="Gene3D" id="3.40.30.10">
    <property type="entry name" value="Glutaredoxin"/>
    <property type="match status" value="1"/>
</dbReference>
<comment type="similarity">
    <text evidence="5">Belongs to the peroxiredoxin family. Prx6 subfamily.</text>
</comment>
<evidence type="ECO:0000256" key="8">
    <source>
        <dbReference type="PIRSR" id="PIRSR000239-1"/>
    </source>
</evidence>
<keyword evidence="4 7" id="KW-0676">Redox-active center</keyword>
<dbReference type="PANTHER" id="PTHR43503">
    <property type="entry name" value="MCG48959-RELATED"/>
    <property type="match status" value="1"/>
</dbReference>
<keyword evidence="3 7" id="KW-0560">Oxidoreductase</keyword>
<dbReference type="CDD" id="cd03016">
    <property type="entry name" value="PRX_1cys"/>
    <property type="match status" value="1"/>
</dbReference>
<keyword evidence="2 7" id="KW-0049">Antioxidant</keyword>
<protein>
    <recommendedName>
        <fullName evidence="7">Peroxiredoxin</fullName>
        <ecNumber evidence="7">1.11.1.24</ecNumber>
    </recommendedName>
</protein>
<evidence type="ECO:0000256" key="5">
    <source>
        <dbReference type="ARBA" id="ARBA00025719"/>
    </source>
</evidence>
<dbReference type="Pfam" id="PF00578">
    <property type="entry name" value="AhpC-TSA"/>
    <property type="match status" value="1"/>
</dbReference>
<evidence type="ECO:0000256" key="7">
    <source>
        <dbReference type="PIRNR" id="PIRNR000239"/>
    </source>
</evidence>
<evidence type="ECO:0000256" key="1">
    <source>
        <dbReference type="ARBA" id="ARBA00022559"/>
    </source>
</evidence>
<keyword evidence="1 7" id="KW-0575">Peroxidase</keyword>
<dbReference type="STRING" id="574566.I0YYP3"/>
<dbReference type="InterPro" id="IPR036249">
    <property type="entry name" value="Thioredoxin-like_sf"/>
</dbReference>
<evidence type="ECO:0000313" key="11">
    <source>
        <dbReference type="Proteomes" id="UP000007264"/>
    </source>
</evidence>
<gene>
    <name evidence="10" type="ORF">COCSUDRAFT_23522</name>
</gene>
<dbReference type="Pfam" id="PF10417">
    <property type="entry name" value="1-cysPrx_C"/>
    <property type="match status" value="1"/>
</dbReference>
<dbReference type="PANTHER" id="PTHR43503:SF12">
    <property type="entry name" value="PEROXIREDOXIN"/>
    <property type="match status" value="1"/>
</dbReference>
<dbReference type="PROSITE" id="PS51352">
    <property type="entry name" value="THIOREDOXIN_2"/>
    <property type="match status" value="1"/>
</dbReference>
<evidence type="ECO:0000259" key="9">
    <source>
        <dbReference type="PROSITE" id="PS51352"/>
    </source>
</evidence>
<dbReference type="InterPro" id="IPR000866">
    <property type="entry name" value="AhpC/TSA"/>
</dbReference>
<dbReference type="InterPro" id="IPR013766">
    <property type="entry name" value="Thioredoxin_domain"/>
</dbReference>
<evidence type="ECO:0000256" key="4">
    <source>
        <dbReference type="ARBA" id="ARBA00023284"/>
    </source>
</evidence>
<dbReference type="Proteomes" id="UP000007264">
    <property type="component" value="Unassembled WGS sequence"/>
</dbReference>
<dbReference type="GO" id="GO:0140824">
    <property type="term" value="F:thioredoxin-dependent peroxiredoxin activity"/>
    <property type="evidence" value="ECO:0007669"/>
    <property type="project" value="UniProtKB-EC"/>
</dbReference>
<dbReference type="InterPro" id="IPR024706">
    <property type="entry name" value="Peroxiredoxin_AhpC-typ"/>
</dbReference>
<dbReference type="FunFam" id="3.40.30.10:FF:000011">
    <property type="entry name" value="Peroxiredoxin PRX1"/>
    <property type="match status" value="1"/>
</dbReference>
<name>I0YYP3_COCSC</name>
<dbReference type="GeneID" id="17041504"/>
<dbReference type="EC" id="1.11.1.24" evidence="7"/>
<dbReference type="InterPro" id="IPR019479">
    <property type="entry name" value="Peroxiredoxin_C"/>
</dbReference>
<dbReference type="Gene3D" id="3.30.1020.10">
    <property type="entry name" value="Antioxidant, Horf6, Chain A, domain2"/>
    <property type="match status" value="1"/>
</dbReference>
<dbReference type="OrthoDB" id="2996783at2759"/>
<organism evidence="10 11">
    <name type="scientific">Coccomyxa subellipsoidea (strain C-169)</name>
    <name type="common">Green microalga</name>
    <dbReference type="NCBI Taxonomy" id="574566"/>
    <lineage>
        <taxon>Eukaryota</taxon>
        <taxon>Viridiplantae</taxon>
        <taxon>Chlorophyta</taxon>
        <taxon>core chlorophytes</taxon>
        <taxon>Trebouxiophyceae</taxon>
        <taxon>Trebouxiophyceae incertae sedis</taxon>
        <taxon>Coccomyxaceae</taxon>
        <taxon>Coccomyxa</taxon>
        <taxon>Coccomyxa subellipsoidea</taxon>
    </lineage>
</organism>
<dbReference type="RefSeq" id="XP_005648056.1">
    <property type="nucleotide sequence ID" value="XM_005647999.1"/>
</dbReference>
<comment type="function">
    <text evidence="7">Thiol-specific peroxidase that catalyzes the reduction of hydrogen peroxide and organic hydroperoxides to water and alcohols, respectively.</text>
</comment>